<evidence type="ECO:0000259" key="15">
    <source>
        <dbReference type="PROSITE" id="PS50030"/>
    </source>
</evidence>
<dbReference type="Pfam" id="PF02825">
    <property type="entry name" value="WWE"/>
    <property type="match status" value="1"/>
</dbReference>
<evidence type="ECO:0000256" key="7">
    <source>
        <dbReference type="ARBA" id="ARBA00022763"/>
    </source>
</evidence>
<dbReference type="Gene3D" id="6.10.250.1630">
    <property type="match status" value="1"/>
</dbReference>
<dbReference type="SUPFAM" id="SSF56204">
    <property type="entry name" value="Hect, E3 ligase catalytic domain"/>
    <property type="match status" value="1"/>
</dbReference>
<evidence type="ECO:0000256" key="11">
    <source>
        <dbReference type="ARBA" id="ARBA00034494"/>
    </source>
</evidence>
<dbReference type="SUPFAM" id="SSF46934">
    <property type="entry name" value="UBA-like"/>
    <property type="match status" value="1"/>
</dbReference>
<dbReference type="Gene3D" id="3.30.2410.10">
    <property type="entry name" value="Hect, E3 ligase catalytic domain"/>
    <property type="match status" value="1"/>
</dbReference>
<keyword evidence="5" id="KW-0597">Phosphoprotein</keyword>
<dbReference type="SMART" id="SM00165">
    <property type="entry name" value="UBA"/>
    <property type="match status" value="1"/>
</dbReference>
<dbReference type="InterPro" id="IPR037197">
    <property type="entry name" value="WWE_dom_sf"/>
</dbReference>
<feature type="region of interest" description="Disordered" evidence="13">
    <location>
        <begin position="2464"/>
        <end position="2532"/>
    </location>
</feature>
<evidence type="ECO:0000256" key="10">
    <source>
        <dbReference type="ARBA" id="ARBA00023242"/>
    </source>
</evidence>
<keyword evidence="18" id="KW-1185">Reference proteome</keyword>
<feature type="compositionally biased region" description="Acidic residues" evidence="13">
    <location>
        <begin position="778"/>
        <end position="787"/>
    </location>
</feature>
<keyword evidence="14" id="KW-0812">Transmembrane</keyword>
<dbReference type="SMART" id="SM00119">
    <property type="entry name" value="HECTc"/>
    <property type="match status" value="1"/>
</dbReference>
<feature type="compositionally biased region" description="Polar residues" evidence="13">
    <location>
        <begin position="2325"/>
        <end position="2342"/>
    </location>
</feature>
<dbReference type="Pfam" id="PF00632">
    <property type="entry name" value="HECT"/>
    <property type="match status" value="1"/>
</dbReference>
<dbReference type="Pfam" id="PF14377">
    <property type="entry name" value="UBM"/>
    <property type="match status" value="3"/>
</dbReference>
<evidence type="ECO:0000256" key="4">
    <source>
        <dbReference type="ARBA" id="ARBA00012485"/>
    </source>
</evidence>
<dbReference type="CDD" id="cd00078">
    <property type="entry name" value="HECTc"/>
    <property type="match status" value="1"/>
</dbReference>
<dbReference type="EC" id="2.3.2.26" evidence="4"/>
<name>A0A9W3A5G4_BIOGL</name>
<dbReference type="FunFam" id="3.30.2410.10:FF:000004">
    <property type="entry name" value="E3 ubiquitin-protein ligase HUWE1, variant"/>
    <property type="match status" value="1"/>
</dbReference>
<feature type="region of interest" description="Disordered" evidence="13">
    <location>
        <begin position="3975"/>
        <end position="4041"/>
    </location>
</feature>
<dbReference type="Gene3D" id="1.10.8.10">
    <property type="entry name" value="DNA helicase RuvA subunit, C-terminal domain"/>
    <property type="match status" value="1"/>
</dbReference>
<dbReference type="Gene3D" id="3.90.1750.10">
    <property type="entry name" value="Hect, E3 ligase catalytic domains"/>
    <property type="match status" value="1"/>
</dbReference>
<reference evidence="19 20" key="1">
    <citation type="submission" date="2025-04" db="UniProtKB">
        <authorList>
            <consortium name="RefSeq"/>
        </authorList>
    </citation>
    <scope>IDENTIFICATION</scope>
</reference>
<dbReference type="InterPro" id="IPR010309">
    <property type="entry name" value="E3_Ub_ligase_DUF908"/>
</dbReference>
<keyword evidence="8 12" id="KW-0833">Ubl conjugation pathway</keyword>
<dbReference type="RefSeq" id="XP_055882440.1">
    <property type="nucleotide sequence ID" value="XM_056026465.1"/>
</dbReference>
<feature type="domain" description="HECT" evidence="16">
    <location>
        <begin position="4237"/>
        <end position="4573"/>
    </location>
</feature>
<feature type="compositionally biased region" description="Acidic residues" evidence="13">
    <location>
        <begin position="2479"/>
        <end position="2528"/>
    </location>
</feature>
<dbReference type="GeneID" id="106053306"/>
<dbReference type="OrthoDB" id="423283at2759"/>
<dbReference type="PANTHER" id="PTHR11254:SF67">
    <property type="entry name" value="E3 UBIQUITIN-PROTEIN LIGASE HUWE1"/>
    <property type="match status" value="1"/>
</dbReference>
<dbReference type="GO" id="GO:0006281">
    <property type="term" value="P:DNA repair"/>
    <property type="evidence" value="ECO:0007669"/>
    <property type="project" value="UniProtKB-KW"/>
</dbReference>
<feature type="region of interest" description="Disordered" evidence="13">
    <location>
        <begin position="3705"/>
        <end position="3729"/>
    </location>
</feature>
<dbReference type="InterPro" id="IPR000569">
    <property type="entry name" value="HECT_dom"/>
</dbReference>
<feature type="compositionally biased region" description="Polar residues" evidence="13">
    <location>
        <begin position="4027"/>
        <end position="4038"/>
    </location>
</feature>
<dbReference type="InterPro" id="IPR050409">
    <property type="entry name" value="E3_ubiq-protein_ligase"/>
</dbReference>
<keyword evidence="14" id="KW-0472">Membrane</keyword>
<evidence type="ECO:0000256" key="12">
    <source>
        <dbReference type="PROSITE-ProRule" id="PRU00104"/>
    </source>
</evidence>
<dbReference type="SUPFAM" id="SSF48371">
    <property type="entry name" value="ARM repeat"/>
    <property type="match status" value="2"/>
</dbReference>
<feature type="transmembrane region" description="Helical" evidence="14">
    <location>
        <begin position="119"/>
        <end position="141"/>
    </location>
</feature>
<dbReference type="Gene3D" id="3.30.2160.10">
    <property type="entry name" value="Hect, E3 ligase catalytic domain"/>
    <property type="match status" value="1"/>
</dbReference>
<evidence type="ECO:0000259" key="17">
    <source>
        <dbReference type="PROSITE" id="PS50918"/>
    </source>
</evidence>
<dbReference type="Pfam" id="PF06012">
    <property type="entry name" value="DUF908"/>
    <property type="match status" value="1"/>
</dbReference>
<sequence>MKVDRSKLKKSSSEVPADCKVLIDKLKSLSTDDLCKELKDIKTWTYGKCELYHWADILDIFDAILEKSCTKENDKKWTLYCDLPGNDQLKQLLMEILRFTALLIEHSFSRHLYNSMDHLTTLLTSCDMSTVLYVLNLLYVFSKRSNFISRMNPEKKQGLVLRLIHLAESWGGKENGFGLAECCQDLPKGSYPCSATTLHFEFYIEAKDDKCNKKFTHGSTTAIQSIHMENVDKTGKMPSQIMEDILDVYDVPEEKKVLLFTHVRLACLFSNYEARVQCVQARLQAISILVYSSAIQENMNVILYPGLIEELVDIVEIKDTAIVDIKSAALRTLTSVIHIERNPRLNSIIDATGASSYHGFLPVLVRTCIQHMIDPDRKPFPQTYATSLFSFLYHLASYDNGVEALVSCGMMESLLQVINWYADGQEHITFVTRAVRVIDLITNMDMAAFQAHGGLQTFINRLEHEVNICRIEQPFVIRTHGRNTILDAFVDSPVTMDTSLTEEVIDLELSSMGNSAKLTENPGISNPILSECAETSKCMANTSAQNLKGKHCFAQRAALLKSMLNFMKKAIPDLSFAESIRHLMDGSLPKSLKHIISNSEYYGPSLFLLATDVVTVYVFQEPSLLSSLQDKGLTDVVLQALLIKDVPATREVLASLPNVFSALCLNARGLEAFVACKPFDRLFKVLLSPDYLPAMRRRRSSDTFGDTASNLGNAMDELMRHQPSLRTDATKAIIKLLEEICIMGQEPHFICQKQQPKVDQNLVQSSCVRSPQSNEASSSDEEEDEEAEMPHMPPSITASTHLSSSHIKPAVPSTSQQDSMQLHDRQAIPLMDYVLNVMKFVEAILSNNSTDDHCKEFVAQNGLKPLMSILGLPNLPIDFPSSTACQAVSSACKSVLTLSREPKVIKQGLLQMHEVLQKLEPLHKPLEPPGGSVLLHELANCAHMPDATLSPTATPLLHALAAAHAYIAMFVHVCRMGQTDIRTISIDNWGSDLGLEVLKGLSSLYNSLVWESTVLLALCNEDYLPADCPFGRADLDKLLSKDAREKNENVEVEASKESKASEVSVDNKIEPSGLNDGIIETGSNGVSVAMETLSTGDERMDTSEGHFQNLIQPGMPHYRANEHNQSINPIVTTSTSSTSIESDILPNPLAMTSGTEEKEGKKKVSPAMQAQLRQLKPLLTLSSRLGRALSELFVLLVKLCVGSPVRQRRSQQPPPTPPIPSPAARAVALALTKLLAGGLSFQPPPCVSQPKLRMTFLVCAAGFTAPMLFDEKKQPFHLMLQKFVSCGGQTALFQSFSWALSMNRKLPLSQEHENPELPEGTGEFLDSWLTLVEKMINPKAVLESPHTLPSKEKAPGCTQFNPVQYLISTQKAAFNAVMNLWNKKPLTVHGSRISESILMILCHIIDGEAKIKKYLEKDKEKSSGSSGDAAVDLSGAGPSGLGSVSLATAPSSASRRPLETVINQAHLQQLMDMGFTREQATVALNNTSNLEQATDYILTNPAPIATHNSIVGAMDVDLNDEDQMMRAIAMSLGENAVLSTDQTKPESKEEKQFDSVEEKQEAEEPLETAVLDEFTYSIFPGCLNLLDTLPETVYRVCDLLIVIMNRNGTEWKQETLRSLCNELCELCNEMTQCALETNVKAMQNSPSSQKFATRLHLLSLLAEEMNLACAIAMQEVDLPKLIVRLLQTSKDAMLSSYVTDTKITLKWLAPMLLLLDLWEKISVGLKRKMQARIAVGNNRVWKWFDDSSGRWCKYSSNNNATIDEAFRKGENFVRFQAGRRKYSVQFGTMIQLNEETGNRRPVMLSMSTAEEKTPGRKEMKENLVDEQLIAEIKKEFQVTGEIDEFLPGLNEESIETIISCLSAYLSIPLNSDTLHAAMRLILRITRQHKYAVKFVAENGAKRLLNLSLDSNFQGFLNLATLIFRHILEEPVALRYCMEKVMRNVCAGIGSCQSGVSQGGVGAKEMHYVLRVLGPAACRDPEMFIQVARDTLQIALPPSSLRDEDESRFGSQNTPQLLKCTPTKQLESLVNPYIKTFIWDLLNALIAEQPSKASKERPLTLAELLQDTVTESQSGNSTQFSWVIQCGSGSNSQHAGENGMSQGEKDSVAAGEGCGAVVRPLIPKSAILRLLSEIIRSYGNCVQLITQHNYSPGQTELVPESCSVLAFVLDSLLTNWQDIGDKDCPALSRVFIASIASCSHSPDAQMILVTEVKAALQRALVLPESSSKHQRIQALTSIINTMIESCPTPGQVPNQVFKGQQVINNNMMKILVKKGLLVDLARIAHSLDLSSPFLASTINAALKPLETLSRSVNSPDKFVTVKKSMAESNSTAPDQGGTTTQVVTEPAHASETRPSDGLPLATDINVTIEDVTNNPDAQLDLETSNDHHILEPNAGQEEELDNVLQQMFQSSHGVDPEDQVISEMTISNVEPTVGEDENEILIDVEVEGDEDDYEGHDSQMVSQVLSDEDDDVPDHRDRDDNQDDVSGDEEDYDEADQEEIGDDDEDDDDDDEEEDDDDDASDIDGDDDQGWTNAFETDGLVFEVDDFPTSGGGQHIIFNDSSQIQTYQLPMHLHENESGADTLPNLPPAPSNITSTHPLLMRQGDSHAARGHRGGRQRMRTLPTVHVNLNSTTRQPNTPVILQRLLGPSTAAEILQLTSNLGHVQGAGSSGGPRVVLAGENLPLISRAPDDDLFEEIFQEPYSDAGSSGTGALSCIPSTLTRWIEETKVLDGDGVHDLVLIVKPPLIEELVKKRDEELAERKEKRKKMETSVTNVDKKKDTEQDTKQCLIPAVIAPNSTSESNASQAAEILASAMVEHVFSPMVSQSASSTLAARLPEDNVNMPVHRNNRTPSINSSNQQVQQISATADQGHGSDLIQQEMLPLSSHIAPHLADILPSSSIPAASSMWPVTTQQSSSLVSLSNSREETRAVASSNQMQGSMISQLLDSIMTDQPFTPSSSSVLSTSSTTTVPTPLQLRHIPWHHDSQFSVPPTHFYLNPVTQAGTSAVSVPTTGVDLLSTSLPQSLAASSNISAPFDFTESLPPLPVTTTPLFSGLDLSQDLSSIFSHTHQSFYSGGVTGATPALSNLTFVTTTAPSVQPVNTVITTGATTTSTSGLQSQGISDQEIPEGVDPSFLAALPEHIRQEVISEQLRLQRIRRRAQEQAHQSASISDTGAGEGGSAMEVNAEFLAALPPAIQEEVLAQQRAEQARLAALQQNAANPDLPVDPATFFSTLSTSLRQQVLSDMDDSMLAVLPPELAAEAQELRRDMEERHRRLLQERLFAQAGAASISAILRHSGLAGRLGTRYAIRATQRQNQWSFGGSRLNSGPSGATNPTKVKGRFMLDAEALTCLLVLLFIDEPKLNTTRLHRVLRNLCYHGPTRAWLIRALLSIVQKAGDNTNNIANNLSSDRSNSGFKDKGKGKKSVPMNCTVPVSSSSSSATSLDTSLSMQSDVNLALVTNMNTSTPLAVGGSSSGGTGYWLSISLEAALGCRANVFQIQHKSYGKKSSSSSPAQINIHPQAAPVVCRHALDTLISLAKIFPTYFLPAGKVKEVNKCEGPVKDEETDVTALKKSPHGALMSSPKAKPTDMSAPTSTRHDMKLENDFWNILVRLDSTCGKSKGKNVQRSHNITASEFELLATDYANSALGQLMSMLNHPVVKRSQLLTDRLLRLLGLISVSLPDNTRPSQTNNIVNVAAMRSNVANPPLPGQTAIASSSGQTSNQDNQDGSIKEAEIKENLTSLETETEQDEVPILYDQLKLAVEVLTSKSCSEEGLEDATNLLLQLSWANTATRAAVLELLLSGARQLGMTVCSHINSLLEQLKELNSGIGVDQQDEDSNLDSSDKIGGSVGSSQHAKGVLQDRFTSGASIIVSVPAKLKTGRELQLPSMSQLTSKTSGQQFFLRILKVIIQLRDAARTAGTKHKKVNGRGRSGFEQIHAILNSVVNDDDFINFFGENQILPTVSSAVAPIAGRTASTTTNRSSIPDVPTSSQSQASQGVEDNSRSMEMPMEVDTQAAGAESESKFSESTSATHSAPTSLPRLSEQLGLEELWNTLGNCLAELARTPDHHAVLILQPAVEAFFIVHAGEKGKKTNETPVSKREDQLAHLNMEMAPPSPSPGPSCADGPLSLVGRENSGIAMASITHLPPDTQKFLKFAETHRTVLNQILRQSTLPLAEGPFSVLVDYTRILDFDVKRRYFRQELERMNEGARREDLPVHARRSNVFEDSFRELFRRTPEEWKQRFYIVFEGEEGQDAGGLLREWYIIISHEIFNQNYALFLTSPGDRVTYSINPSSHCNSNHLSYFKFVGRIIAKAVYDNKLLDCYFTRSFYKHMLGLPVKYTDMESEDYAFYQGLVFLLENNVADLGYDIFFSTEIQEFGVTETRELIANGSNVLVTDENKREYVKLVCQMKMTGAIRQQLNAFLEGFYDIIPKKLVSIFTEQELELLISGLPTIDIDDLKANTEYHKYQATSLQIQWFWRALRSFDQAERANFLQFVTGTSKVPLGGFGNLEGMNGTQKFQIHRDDRSTDRLPSAHTCFNQLDLPAYETYDKLRKMLLLAISECSEGFGLA</sequence>
<feature type="region of interest" description="Disordered" evidence="13">
    <location>
        <begin position="1045"/>
        <end position="1064"/>
    </location>
</feature>
<accession>A0A9W3A5G4</accession>
<feature type="domain" description="WWE" evidence="17">
    <location>
        <begin position="1727"/>
        <end position="1804"/>
    </location>
</feature>
<feature type="region of interest" description="Disordered" evidence="13">
    <location>
        <begin position="763"/>
        <end position="820"/>
    </location>
</feature>
<dbReference type="RefSeq" id="XP_055882439.1">
    <property type="nucleotide sequence ID" value="XM_056026464.1"/>
</dbReference>
<feature type="region of interest" description="Disordered" evidence="13">
    <location>
        <begin position="3565"/>
        <end position="3596"/>
    </location>
</feature>
<dbReference type="PANTHER" id="PTHR11254">
    <property type="entry name" value="HECT DOMAIN UBIQUITIN-PROTEIN LIGASE"/>
    <property type="match status" value="1"/>
</dbReference>
<dbReference type="Proteomes" id="UP001165740">
    <property type="component" value="Chromosome 4"/>
</dbReference>
<evidence type="ECO:0000313" key="20">
    <source>
        <dbReference type="RefSeq" id="XP_055882440.1"/>
    </source>
</evidence>
<dbReference type="GO" id="GO:0005737">
    <property type="term" value="C:cytoplasm"/>
    <property type="evidence" value="ECO:0007669"/>
    <property type="project" value="TreeGrafter"/>
</dbReference>
<evidence type="ECO:0000313" key="18">
    <source>
        <dbReference type="Proteomes" id="UP001165740"/>
    </source>
</evidence>
<dbReference type="PROSITE" id="PS50030">
    <property type="entry name" value="UBA"/>
    <property type="match status" value="1"/>
</dbReference>
<protein>
    <recommendedName>
        <fullName evidence="4">HECT-type E3 ubiquitin transferase</fullName>
        <ecNumber evidence="4">2.3.2.26</ecNumber>
    </recommendedName>
</protein>
<feature type="compositionally biased region" description="Polar residues" evidence="13">
    <location>
        <begin position="3975"/>
        <end position="4001"/>
    </location>
</feature>
<evidence type="ECO:0000256" key="9">
    <source>
        <dbReference type="ARBA" id="ARBA00023204"/>
    </source>
</evidence>
<feature type="region of interest" description="Disordered" evidence="13">
    <location>
        <begin position="1538"/>
        <end position="1563"/>
    </location>
</feature>
<dbReference type="InterPro" id="IPR010314">
    <property type="entry name" value="E3_Ub_ligase_DUF913"/>
</dbReference>
<feature type="region of interest" description="Disordered" evidence="13">
    <location>
        <begin position="3834"/>
        <end position="3854"/>
    </location>
</feature>
<gene>
    <name evidence="19 20" type="primary">LOC106053306</name>
</gene>
<feature type="compositionally biased region" description="Basic and acidic residues" evidence="13">
    <location>
        <begin position="1543"/>
        <end position="1559"/>
    </location>
</feature>
<feature type="compositionally biased region" description="Polar residues" evidence="13">
    <location>
        <begin position="796"/>
        <end position="820"/>
    </location>
</feature>
<keyword evidence="14" id="KW-1133">Transmembrane helix</keyword>
<comment type="subcellular location">
    <subcellularLocation>
        <location evidence="2">Nucleus</location>
    </subcellularLocation>
</comment>
<evidence type="ECO:0000313" key="19">
    <source>
        <dbReference type="RefSeq" id="XP_055882439.1"/>
    </source>
</evidence>
<dbReference type="InterPro" id="IPR009060">
    <property type="entry name" value="UBA-like_sf"/>
</dbReference>
<evidence type="ECO:0000256" key="2">
    <source>
        <dbReference type="ARBA" id="ARBA00004123"/>
    </source>
</evidence>
<keyword evidence="10" id="KW-0539">Nucleus</keyword>
<evidence type="ECO:0000256" key="13">
    <source>
        <dbReference type="SAM" id="MobiDB-lite"/>
    </source>
</evidence>
<dbReference type="PROSITE" id="PS50918">
    <property type="entry name" value="WWE"/>
    <property type="match status" value="1"/>
</dbReference>
<dbReference type="GO" id="GO:0061630">
    <property type="term" value="F:ubiquitin protein ligase activity"/>
    <property type="evidence" value="ECO:0007669"/>
    <property type="project" value="UniProtKB-EC"/>
</dbReference>
<evidence type="ECO:0000256" key="3">
    <source>
        <dbReference type="ARBA" id="ARBA00004906"/>
    </source>
</evidence>
<dbReference type="PROSITE" id="PS50237">
    <property type="entry name" value="HECT"/>
    <property type="match status" value="1"/>
</dbReference>
<evidence type="ECO:0000256" key="14">
    <source>
        <dbReference type="SAM" id="Phobius"/>
    </source>
</evidence>
<dbReference type="InterPro" id="IPR025527">
    <property type="entry name" value="HUWE1/Rev1_UBM"/>
</dbReference>
<feature type="compositionally biased region" description="Polar residues" evidence="13">
    <location>
        <begin position="3713"/>
        <end position="3729"/>
    </location>
</feature>
<keyword evidence="9" id="KW-0234">DNA repair</keyword>
<keyword evidence="7" id="KW-0227">DNA damage</keyword>
<dbReference type="Pfam" id="PF06025">
    <property type="entry name" value="DUF913"/>
    <property type="match status" value="1"/>
</dbReference>
<proteinExistence type="inferred from homology"/>
<feature type="active site" description="Glycyl thioester intermediate" evidence="12">
    <location>
        <position position="4540"/>
    </location>
</feature>
<feature type="compositionally biased region" description="Polar residues" evidence="13">
    <location>
        <begin position="3403"/>
        <end position="3414"/>
    </location>
</feature>
<dbReference type="InterPro" id="IPR015940">
    <property type="entry name" value="UBA"/>
</dbReference>
<dbReference type="CDD" id="cd14288">
    <property type="entry name" value="UBA_HUWE1"/>
    <property type="match status" value="1"/>
</dbReference>
<feature type="region of interest" description="Disordered" evidence="13">
    <location>
        <begin position="1134"/>
        <end position="1163"/>
    </location>
</feature>
<dbReference type="InterPro" id="IPR041918">
    <property type="entry name" value="UBA_HUWE1"/>
</dbReference>
<feature type="domain" description="UBA" evidence="15">
    <location>
        <begin position="1461"/>
        <end position="1500"/>
    </location>
</feature>
<feature type="region of interest" description="Disordered" evidence="13">
    <location>
        <begin position="3403"/>
        <end position="3443"/>
    </location>
</feature>
<feature type="region of interest" description="Disordered" evidence="13">
    <location>
        <begin position="2322"/>
        <end position="2359"/>
    </location>
</feature>
<dbReference type="GO" id="GO:0006511">
    <property type="term" value="P:ubiquitin-dependent protein catabolic process"/>
    <property type="evidence" value="ECO:0007669"/>
    <property type="project" value="TreeGrafter"/>
</dbReference>
<feature type="compositionally biased region" description="Polar residues" evidence="13">
    <location>
        <begin position="763"/>
        <end position="774"/>
    </location>
</feature>
<comment type="catalytic activity">
    <reaction evidence="1">
        <text>S-ubiquitinyl-[E2 ubiquitin-conjugating enzyme]-L-cysteine + [acceptor protein]-L-lysine = [E2 ubiquitin-conjugating enzyme]-L-cysteine + N(6)-ubiquitinyl-[acceptor protein]-L-lysine.</text>
        <dbReference type="EC" id="2.3.2.26"/>
    </reaction>
</comment>
<evidence type="ECO:0000259" key="16">
    <source>
        <dbReference type="PROSITE" id="PS50237"/>
    </source>
</evidence>
<organism evidence="18 19">
    <name type="scientific">Biomphalaria glabrata</name>
    <name type="common">Bloodfluke planorb</name>
    <name type="synonym">Freshwater snail</name>
    <dbReference type="NCBI Taxonomy" id="6526"/>
    <lineage>
        <taxon>Eukaryota</taxon>
        <taxon>Metazoa</taxon>
        <taxon>Spiralia</taxon>
        <taxon>Lophotrochozoa</taxon>
        <taxon>Mollusca</taxon>
        <taxon>Gastropoda</taxon>
        <taxon>Heterobranchia</taxon>
        <taxon>Euthyneura</taxon>
        <taxon>Panpulmonata</taxon>
        <taxon>Hygrophila</taxon>
        <taxon>Lymnaeoidea</taxon>
        <taxon>Planorbidae</taxon>
        <taxon>Biomphalaria</taxon>
    </lineage>
</organism>
<evidence type="ECO:0000256" key="1">
    <source>
        <dbReference type="ARBA" id="ARBA00000885"/>
    </source>
</evidence>
<dbReference type="GO" id="GO:0000209">
    <property type="term" value="P:protein polyubiquitination"/>
    <property type="evidence" value="ECO:0007669"/>
    <property type="project" value="TreeGrafter"/>
</dbReference>
<comment type="pathway">
    <text evidence="3">Protein modification; protein ubiquitination.</text>
</comment>
<evidence type="ECO:0000256" key="8">
    <source>
        <dbReference type="ARBA" id="ARBA00022786"/>
    </source>
</evidence>
<feature type="region of interest" description="Disordered" evidence="13">
    <location>
        <begin position="3158"/>
        <end position="3179"/>
    </location>
</feature>
<dbReference type="Gene3D" id="3.30.720.50">
    <property type="match status" value="1"/>
</dbReference>
<dbReference type="GO" id="GO:0005634">
    <property type="term" value="C:nucleus"/>
    <property type="evidence" value="ECO:0007669"/>
    <property type="project" value="UniProtKB-SubCell"/>
</dbReference>
<dbReference type="InterPro" id="IPR004170">
    <property type="entry name" value="WWE_dom"/>
</dbReference>
<dbReference type="FunFam" id="3.30.2160.10:FF:000007">
    <property type="entry name" value="E3 ubiquitin-protein ligase HUWE1 isoform X2"/>
    <property type="match status" value="1"/>
</dbReference>
<dbReference type="InterPro" id="IPR035983">
    <property type="entry name" value="Hect_E3_ubiquitin_ligase"/>
</dbReference>
<evidence type="ECO:0000256" key="5">
    <source>
        <dbReference type="ARBA" id="ARBA00022553"/>
    </source>
</evidence>
<evidence type="ECO:0000256" key="6">
    <source>
        <dbReference type="ARBA" id="ARBA00022679"/>
    </source>
</evidence>
<dbReference type="FunFam" id="3.90.1750.10:FF:000003">
    <property type="entry name" value="E3 ubiquitin-protein ligase UPL1"/>
    <property type="match status" value="1"/>
</dbReference>
<dbReference type="Pfam" id="PF00627">
    <property type="entry name" value="UBA"/>
    <property type="match status" value="1"/>
</dbReference>
<keyword evidence="6" id="KW-0808">Transferase</keyword>
<comment type="similarity">
    <text evidence="11">Belongs to the UPL family. TOM1/PTR1 subfamily.</text>
</comment>
<dbReference type="SUPFAM" id="SSF117839">
    <property type="entry name" value="WWE domain"/>
    <property type="match status" value="1"/>
</dbReference>
<dbReference type="InterPro" id="IPR016024">
    <property type="entry name" value="ARM-type_fold"/>
</dbReference>
<dbReference type="OMA" id="ADEMKYG"/>
<feature type="region of interest" description="Disordered" evidence="13">
    <location>
        <begin position="2759"/>
        <end position="2778"/>
    </location>
</feature>